<organism evidence="2 3">
    <name type="scientific">Streptomyces rhizosphaericola</name>
    <dbReference type="NCBI Taxonomy" id="2564098"/>
    <lineage>
        <taxon>Bacteria</taxon>
        <taxon>Bacillati</taxon>
        <taxon>Actinomycetota</taxon>
        <taxon>Actinomycetes</taxon>
        <taxon>Kitasatosporales</taxon>
        <taxon>Streptomycetaceae</taxon>
        <taxon>Streptomyces</taxon>
    </lineage>
</organism>
<feature type="compositionally biased region" description="Basic residues" evidence="1">
    <location>
        <begin position="30"/>
        <end position="40"/>
    </location>
</feature>
<accession>A0ABY2PHS0</accession>
<dbReference type="EMBL" id="SRZK01000060">
    <property type="protein sequence ID" value="TGZ10625.1"/>
    <property type="molecule type" value="Genomic_DNA"/>
</dbReference>
<comment type="caution">
    <text evidence="2">The sequence shown here is derived from an EMBL/GenBank/DDBJ whole genome shotgun (WGS) entry which is preliminary data.</text>
</comment>
<proteinExistence type="predicted"/>
<sequence length="118" mass="12382">MRGPSSYPREGVHGAIGRADGLSGSLTVTYHRRHRARRDARKAGQEAVRGASATRCSGTVDVAEPTARDESGTAASDSTVCSGDHATEVPVERPRADDAVDFLDVVERQSGSTLLTCG</sequence>
<evidence type="ECO:0000256" key="1">
    <source>
        <dbReference type="SAM" id="MobiDB-lite"/>
    </source>
</evidence>
<gene>
    <name evidence="2" type="ORF">E5Z02_08940</name>
</gene>
<dbReference type="RefSeq" id="WP_136015900.1">
    <property type="nucleotide sequence ID" value="NZ_SRZK01000060.1"/>
</dbReference>
<protein>
    <submittedName>
        <fullName evidence="2">Uncharacterized protein</fullName>
    </submittedName>
</protein>
<dbReference type="Proteomes" id="UP000306274">
    <property type="component" value="Unassembled WGS sequence"/>
</dbReference>
<evidence type="ECO:0000313" key="3">
    <source>
        <dbReference type="Proteomes" id="UP000306274"/>
    </source>
</evidence>
<feature type="region of interest" description="Disordered" evidence="1">
    <location>
        <begin position="1"/>
        <end position="89"/>
    </location>
</feature>
<evidence type="ECO:0000313" key="2">
    <source>
        <dbReference type="EMBL" id="TGZ10625.1"/>
    </source>
</evidence>
<reference evidence="2 3" key="1">
    <citation type="submission" date="2019-04" db="EMBL/GenBank/DDBJ databases">
        <title>Streptomyces rhizosphaericola sp. nov., an actinobacterium isolated from the wheat rhizosphere.</title>
        <authorList>
            <person name="Vargas Hoyos H.A."/>
            <person name="Santos S.N."/>
            <person name="Genuario D.B."/>
            <person name="Melo I.S."/>
            <person name="Da Silva L.J."/>
            <person name="Da Silva F.S.P."/>
            <person name="Zucchi T.D."/>
        </authorList>
    </citation>
    <scope>NUCLEOTIDE SEQUENCE [LARGE SCALE GENOMIC DNA]</scope>
    <source>
        <strain evidence="2 3">1AS2c</strain>
    </source>
</reference>
<keyword evidence="3" id="KW-1185">Reference proteome</keyword>
<name>A0ABY2PHS0_9ACTN</name>